<dbReference type="RefSeq" id="WP_135801936.1">
    <property type="nucleotide sequence ID" value="NZ_SRPF01000001.1"/>
</dbReference>
<proteinExistence type="predicted"/>
<organism evidence="2 3">
    <name type="scientific">Marinobacter confluentis</name>
    <dbReference type="NCBI Taxonomy" id="1697557"/>
    <lineage>
        <taxon>Bacteria</taxon>
        <taxon>Pseudomonadati</taxon>
        <taxon>Pseudomonadota</taxon>
        <taxon>Gammaproteobacteria</taxon>
        <taxon>Pseudomonadales</taxon>
        <taxon>Marinobacteraceae</taxon>
        <taxon>Marinobacter</taxon>
    </lineage>
</organism>
<comment type="caution">
    <text evidence="2">The sequence shown here is derived from an EMBL/GenBank/DDBJ whole genome shotgun (WGS) entry which is preliminary data.</text>
</comment>
<dbReference type="AlphaFoldDB" id="A0A4Z1CJB1"/>
<evidence type="ECO:0008006" key="4">
    <source>
        <dbReference type="Google" id="ProtNLM"/>
    </source>
</evidence>
<dbReference type="Proteomes" id="UP000298325">
    <property type="component" value="Unassembled WGS sequence"/>
</dbReference>
<dbReference type="OrthoDB" id="6367739at2"/>
<dbReference type="EMBL" id="SRPF01000001">
    <property type="protein sequence ID" value="TGN41552.1"/>
    <property type="molecule type" value="Genomic_DNA"/>
</dbReference>
<gene>
    <name evidence="2" type="ORF">E5Q11_03190</name>
</gene>
<feature type="signal peptide" evidence="1">
    <location>
        <begin position="1"/>
        <end position="28"/>
    </location>
</feature>
<sequence>MMGFTGFACCLRAAFAAIALMVPAMSAAQETVSLTVEGISTVSSEDNPGIVYILPWQPPTLPRRDREGLATNAAELLEPVDPLVFERHQNFQQSLNPDLDSSNTLR</sequence>
<evidence type="ECO:0000313" key="3">
    <source>
        <dbReference type="Proteomes" id="UP000298325"/>
    </source>
</evidence>
<feature type="chain" id="PRO_5021340393" description="TonB-dependent receptor" evidence="1">
    <location>
        <begin position="29"/>
        <end position="106"/>
    </location>
</feature>
<accession>A0A4Z1CJB1</accession>
<name>A0A4Z1CJB1_9GAMM</name>
<evidence type="ECO:0000256" key="1">
    <source>
        <dbReference type="SAM" id="SignalP"/>
    </source>
</evidence>
<protein>
    <recommendedName>
        <fullName evidence="4">TonB-dependent receptor</fullName>
    </recommendedName>
</protein>
<evidence type="ECO:0000313" key="2">
    <source>
        <dbReference type="EMBL" id="TGN41552.1"/>
    </source>
</evidence>
<reference evidence="2 3" key="1">
    <citation type="submission" date="2019-04" db="EMBL/GenBank/DDBJ databases">
        <authorList>
            <person name="Park S."/>
            <person name="Yoon J.-H."/>
        </authorList>
    </citation>
    <scope>NUCLEOTIDE SEQUENCE [LARGE SCALE GENOMIC DNA]</scope>
    <source>
        <strain evidence="2 3">HJM-18</strain>
    </source>
</reference>
<keyword evidence="3" id="KW-1185">Reference proteome</keyword>
<keyword evidence="1" id="KW-0732">Signal</keyword>